<sequence length="373" mass="41953">MKKSWYISLFMLLSIVWVSLSYKAPDTKDNTHGEPTKNDSIILVFAGDIMGHVPQIEAAYNKSTKTYDFNPCYTYIEPYIKSADIAVANLEVPLAGKPYSGYPCFSSPDALLDGAVNAGFKVMQLANNHIADRGERGIERSYITVNKKVKSMGVYPNQAQRDSLYPLIIEVKGLKIALLNCTFGTNGHVVSAPKIVNLIDTVQIRNDIQTARKRGAQFVVMTIHWGNEYELKSNSLQESLAGFMTKAGVDAIIGSHPHVVQNFEMLSRSDSSKIPVFYSLGNMISNQRWRNSNGGILARITILKNSCKIKKVDYLPFYVYKGTLNRKFQYYLIPTEKYRNGLLSVSLPARDDSMLVTFDQDTRNRLQNIQSFK</sequence>
<dbReference type="SMART" id="SM00854">
    <property type="entry name" value="PGA_cap"/>
    <property type="match status" value="1"/>
</dbReference>
<evidence type="ECO:0000313" key="4">
    <source>
        <dbReference type="Proteomes" id="UP000076586"/>
    </source>
</evidence>
<dbReference type="STRING" id="681398.PJIAN_4414"/>
<name>A0A161LWZ7_9BACT</name>
<evidence type="ECO:0000259" key="2">
    <source>
        <dbReference type="SMART" id="SM00854"/>
    </source>
</evidence>
<dbReference type="PANTHER" id="PTHR33393:SF12">
    <property type="entry name" value="CAPSULE BIOSYNTHESIS PROTEIN CAPA"/>
    <property type="match status" value="1"/>
</dbReference>
<dbReference type="AlphaFoldDB" id="A0A161LWZ7"/>
<reference evidence="4" key="1">
    <citation type="submission" date="2016-04" db="EMBL/GenBank/DDBJ databases">
        <title>Draft genome sequence of Paludibacter jiangxiensis strain NM7.</title>
        <authorList>
            <person name="Qiu Y."/>
            <person name="Matsuura N."/>
            <person name="Ohashi A."/>
            <person name="Tourlousse M.D."/>
            <person name="Sekiguchi Y."/>
        </authorList>
    </citation>
    <scope>NUCLEOTIDE SEQUENCE [LARGE SCALE GENOMIC DNA]</scope>
    <source>
        <strain evidence="4">NM7</strain>
    </source>
</reference>
<accession>A0A161LWZ7</accession>
<gene>
    <name evidence="3" type="ORF">PJIAN_4414</name>
</gene>
<dbReference type="Proteomes" id="UP000076586">
    <property type="component" value="Unassembled WGS sequence"/>
</dbReference>
<proteinExistence type="inferred from homology"/>
<evidence type="ECO:0000256" key="1">
    <source>
        <dbReference type="ARBA" id="ARBA00005662"/>
    </source>
</evidence>
<organism evidence="3 4">
    <name type="scientific">Paludibacter jiangxiensis</name>
    <dbReference type="NCBI Taxonomy" id="681398"/>
    <lineage>
        <taxon>Bacteria</taxon>
        <taxon>Pseudomonadati</taxon>
        <taxon>Bacteroidota</taxon>
        <taxon>Bacteroidia</taxon>
        <taxon>Bacteroidales</taxon>
        <taxon>Paludibacteraceae</taxon>
        <taxon>Paludibacter</taxon>
    </lineage>
</organism>
<comment type="caution">
    <text evidence="3">The sequence shown here is derived from an EMBL/GenBank/DDBJ whole genome shotgun (WGS) entry which is preliminary data.</text>
</comment>
<protein>
    <submittedName>
        <fullName evidence="3">Poly-gamma-glutamate synthesis protein</fullName>
    </submittedName>
</protein>
<dbReference type="EMBL" id="BDCR01000004">
    <property type="protein sequence ID" value="GAT63872.1"/>
    <property type="molecule type" value="Genomic_DNA"/>
</dbReference>
<dbReference type="SUPFAM" id="SSF56300">
    <property type="entry name" value="Metallo-dependent phosphatases"/>
    <property type="match status" value="1"/>
</dbReference>
<dbReference type="CDD" id="cd07381">
    <property type="entry name" value="MPP_CapA"/>
    <property type="match status" value="1"/>
</dbReference>
<dbReference type="InterPro" id="IPR019079">
    <property type="entry name" value="Capsule_synth_CapA"/>
</dbReference>
<dbReference type="OrthoDB" id="9810906at2"/>
<feature type="domain" description="Capsule synthesis protein CapA" evidence="2">
    <location>
        <begin position="42"/>
        <end position="287"/>
    </location>
</feature>
<dbReference type="Gene3D" id="3.60.21.10">
    <property type="match status" value="1"/>
</dbReference>
<comment type="similarity">
    <text evidence="1">Belongs to the CapA family.</text>
</comment>
<reference evidence="4" key="2">
    <citation type="journal article" date="2017" name="Genome Announc.">
        <title>Draft genome sequence of Paludibacter jiangxiensis NM7(T), a propionate-producing fermentative bacterium.</title>
        <authorList>
            <person name="Qiu Y.-L."/>
            <person name="Tourlousse D.M."/>
            <person name="Matsuura N."/>
            <person name="Ohashi A."/>
            <person name="Sekiguchi Y."/>
        </authorList>
    </citation>
    <scope>NUCLEOTIDE SEQUENCE [LARGE SCALE GENOMIC DNA]</scope>
    <source>
        <strain evidence="4">NM7</strain>
    </source>
</reference>
<dbReference type="InterPro" id="IPR052169">
    <property type="entry name" value="CW_Biosynth-Accessory"/>
</dbReference>
<dbReference type="Pfam" id="PF09587">
    <property type="entry name" value="PGA_cap"/>
    <property type="match status" value="1"/>
</dbReference>
<evidence type="ECO:0000313" key="3">
    <source>
        <dbReference type="EMBL" id="GAT63872.1"/>
    </source>
</evidence>
<dbReference type="PANTHER" id="PTHR33393">
    <property type="entry name" value="POLYGLUTAMINE SYNTHESIS ACCESSORY PROTEIN RV0574C-RELATED"/>
    <property type="match status" value="1"/>
</dbReference>
<keyword evidence="4" id="KW-1185">Reference proteome</keyword>
<dbReference type="RefSeq" id="WP_068705460.1">
    <property type="nucleotide sequence ID" value="NZ_BDCR01000004.1"/>
</dbReference>
<dbReference type="InterPro" id="IPR029052">
    <property type="entry name" value="Metallo-depent_PP-like"/>
</dbReference>